<dbReference type="EMBL" id="QKWP01000760">
    <property type="protein sequence ID" value="RIB15248.1"/>
    <property type="molecule type" value="Genomic_DNA"/>
</dbReference>
<comment type="caution">
    <text evidence="1">The sequence shown here is derived from an EMBL/GenBank/DDBJ whole genome shotgun (WGS) entry which is preliminary data.</text>
</comment>
<evidence type="ECO:0000313" key="2">
    <source>
        <dbReference type="Proteomes" id="UP000266673"/>
    </source>
</evidence>
<accession>A0A397V0Y8</accession>
<gene>
    <name evidence="1" type="ORF">C2G38_2192881</name>
</gene>
<name>A0A397V0Y8_9GLOM</name>
<proteinExistence type="predicted"/>
<dbReference type="OrthoDB" id="2439633at2759"/>
<reference evidence="1 2" key="1">
    <citation type="submission" date="2018-06" db="EMBL/GenBank/DDBJ databases">
        <title>Comparative genomics reveals the genomic features of Rhizophagus irregularis, R. cerebriforme, R. diaphanum and Gigaspora rosea, and their symbiotic lifestyle signature.</title>
        <authorList>
            <person name="Morin E."/>
            <person name="San Clemente H."/>
            <person name="Chen E.C.H."/>
            <person name="De La Providencia I."/>
            <person name="Hainaut M."/>
            <person name="Kuo A."/>
            <person name="Kohler A."/>
            <person name="Murat C."/>
            <person name="Tang N."/>
            <person name="Roy S."/>
            <person name="Loubradou J."/>
            <person name="Henrissat B."/>
            <person name="Grigoriev I.V."/>
            <person name="Corradi N."/>
            <person name="Roux C."/>
            <person name="Martin F.M."/>
        </authorList>
    </citation>
    <scope>NUCLEOTIDE SEQUENCE [LARGE SCALE GENOMIC DNA]</scope>
    <source>
        <strain evidence="1 2">DAOM 194757</strain>
    </source>
</reference>
<evidence type="ECO:0008006" key="3">
    <source>
        <dbReference type="Google" id="ProtNLM"/>
    </source>
</evidence>
<protein>
    <recommendedName>
        <fullName evidence="3">TLDc domain-containing protein</fullName>
    </recommendedName>
</protein>
<dbReference type="AlphaFoldDB" id="A0A397V0Y8"/>
<evidence type="ECO:0000313" key="1">
    <source>
        <dbReference type="EMBL" id="RIB15248.1"/>
    </source>
</evidence>
<keyword evidence="2" id="KW-1185">Reference proteome</keyword>
<sequence length="106" mass="12182">MVIKVKGAGEILGGYNPVRWDNPDNPDNQLPLGGLTQYLRKKFGFKSEQAIDCQKNDGVIFGSDKRCFCGKSPVYEKQIRNLSTYNEHGFLFFIEEYEIFQINQKP</sequence>
<dbReference type="Proteomes" id="UP000266673">
    <property type="component" value="Unassembled WGS sequence"/>
</dbReference>
<organism evidence="1 2">
    <name type="scientific">Gigaspora rosea</name>
    <dbReference type="NCBI Taxonomy" id="44941"/>
    <lineage>
        <taxon>Eukaryota</taxon>
        <taxon>Fungi</taxon>
        <taxon>Fungi incertae sedis</taxon>
        <taxon>Mucoromycota</taxon>
        <taxon>Glomeromycotina</taxon>
        <taxon>Glomeromycetes</taxon>
        <taxon>Diversisporales</taxon>
        <taxon>Gigasporaceae</taxon>
        <taxon>Gigaspora</taxon>
    </lineage>
</organism>